<dbReference type="Gene3D" id="3.20.20.370">
    <property type="entry name" value="Glycoside hydrolase/deacetylase"/>
    <property type="match status" value="1"/>
</dbReference>
<dbReference type="NCBIfam" id="NF003814">
    <property type="entry name" value="PRK05406.1-3"/>
    <property type="match status" value="1"/>
</dbReference>
<evidence type="ECO:0000313" key="1">
    <source>
        <dbReference type="EMBL" id="RRD50908.1"/>
    </source>
</evidence>
<evidence type="ECO:0000313" key="2">
    <source>
        <dbReference type="Proteomes" id="UP000280935"/>
    </source>
</evidence>
<dbReference type="PANTHER" id="PTHR30292:SF0">
    <property type="entry name" value="5-OXOPROLINASE SUBUNIT A"/>
    <property type="match status" value="1"/>
</dbReference>
<name>A0A3P1WYA2_9ACTN</name>
<dbReference type="InterPro" id="IPR011330">
    <property type="entry name" value="Glyco_hydro/deAcase_b/a-brl"/>
</dbReference>
<sequence>MRIDLNADVGESFGRWRLGDDEALLAQISSANVACGFHAGDPLTLTTTCRIARERGVAIGAQVSYRDLAGFGRRFIDATHDELRADVVYQIGALQGISRAVAYVKPHGALYHATISNEAHAAAVVDAAARFGLPLLGLPGSLLLRLAVDRGLRAIREGFADRGYLPDGRLVPRDQPGALVTDADAVAARVVRLATTGEIEAVDGTVLRPRVDSVCLHGDTPGAAQLAARVRDALTTAGVEVASFA</sequence>
<dbReference type="Proteomes" id="UP000280935">
    <property type="component" value="Unassembled WGS sequence"/>
</dbReference>
<dbReference type="OrthoDB" id="9773478at2"/>
<dbReference type="RefSeq" id="WP_125226856.1">
    <property type="nucleotide sequence ID" value="NZ_RQYT01000003.1"/>
</dbReference>
<dbReference type="CDD" id="cd10787">
    <property type="entry name" value="LamB_YcsF_like"/>
    <property type="match status" value="1"/>
</dbReference>
<dbReference type="EMBL" id="RQYT01000003">
    <property type="protein sequence ID" value="RRD50908.1"/>
    <property type="molecule type" value="Genomic_DNA"/>
</dbReference>
<dbReference type="NCBIfam" id="NF003816">
    <property type="entry name" value="PRK05406.1-5"/>
    <property type="match status" value="1"/>
</dbReference>
<dbReference type="InterPro" id="IPR005501">
    <property type="entry name" value="LamB/YcsF/PxpA-like"/>
</dbReference>
<accession>A0A3P1WYA2</accession>
<dbReference type="PANTHER" id="PTHR30292">
    <property type="entry name" value="UNCHARACTERIZED PROTEIN YBGL-RELATED"/>
    <property type="match status" value="1"/>
</dbReference>
<proteinExistence type="predicted"/>
<dbReference type="AlphaFoldDB" id="A0A3P1WYA2"/>
<protein>
    <submittedName>
        <fullName evidence="1">LamB/YcsF family protein</fullName>
    </submittedName>
</protein>
<dbReference type="GO" id="GO:0005975">
    <property type="term" value="P:carbohydrate metabolic process"/>
    <property type="evidence" value="ECO:0007669"/>
    <property type="project" value="InterPro"/>
</dbReference>
<dbReference type="Pfam" id="PF03746">
    <property type="entry name" value="LamB_YcsF"/>
    <property type="match status" value="1"/>
</dbReference>
<dbReference type="SUPFAM" id="SSF88713">
    <property type="entry name" value="Glycoside hydrolase/deacetylase"/>
    <property type="match status" value="1"/>
</dbReference>
<comment type="caution">
    <text evidence="1">The sequence shown here is derived from an EMBL/GenBank/DDBJ whole genome shotgun (WGS) entry which is preliminary data.</text>
</comment>
<gene>
    <name evidence="1" type="ORF">EII35_02335</name>
</gene>
<organism evidence="1 2">
    <name type="scientific">Arachnia propionica</name>
    <dbReference type="NCBI Taxonomy" id="1750"/>
    <lineage>
        <taxon>Bacteria</taxon>
        <taxon>Bacillati</taxon>
        <taxon>Actinomycetota</taxon>
        <taxon>Actinomycetes</taxon>
        <taxon>Propionibacteriales</taxon>
        <taxon>Propionibacteriaceae</taxon>
        <taxon>Arachnia</taxon>
    </lineage>
</organism>
<reference evidence="1 2" key="1">
    <citation type="submission" date="2018-11" db="EMBL/GenBank/DDBJ databases">
        <title>Genomes From Bacteria Associated with the Canine Oral Cavity: a Test Case for Automated Genome-Based Taxonomic Assignment.</title>
        <authorList>
            <person name="Coil D.A."/>
            <person name="Jospin G."/>
            <person name="Darling A.E."/>
            <person name="Wallis C."/>
            <person name="Davis I.J."/>
            <person name="Harris S."/>
            <person name="Eisen J.A."/>
            <person name="Holcombe L.J."/>
            <person name="O'Flynn C."/>
        </authorList>
    </citation>
    <scope>NUCLEOTIDE SEQUENCE [LARGE SCALE GENOMIC DNA]</scope>
    <source>
        <strain evidence="1 2">OH2822_COT-296</strain>
    </source>
</reference>